<evidence type="ECO:0000313" key="15">
    <source>
        <dbReference type="EMBL" id="CAD7572574.1"/>
    </source>
</evidence>
<keyword evidence="10 11" id="KW-0119">Carbohydrate metabolism</keyword>
<evidence type="ECO:0000256" key="7">
    <source>
        <dbReference type="ARBA" id="ARBA00022723"/>
    </source>
</evidence>
<dbReference type="InterPro" id="IPR036265">
    <property type="entry name" value="HIT-like_sf"/>
</dbReference>
<feature type="domain" description="Galactose-1-phosphate uridyl transferase N-terminal" evidence="13">
    <location>
        <begin position="2"/>
        <end position="175"/>
    </location>
</feature>
<organism evidence="15">
    <name type="scientific">Timema californicum</name>
    <name type="common">California timema</name>
    <name type="synonym">Walking stick</name>
    <dbReference type="NCBI Taxonomy" id="61474"/>
    <lineage>
        <taxon>Eukaryota</taxon>
        <taxon>Metazoa</taxon>
        <taxon>Ecdysozoa</taxon>
        <taxon>Arthropoda</taxon>
        <taxon>Hexapoda</taxon>
        <taxon>Insecta</taxon>
        <taxon>Pterygota</taxon>
        <taxon>Neoptera</taxon>
        <taxon>Polyneoptera</taxon>
        <taxon>Phasmatodea</taxon>
        <taxon>Timematodea</taxon>
        <taxon>Timematoidea</taxon>
        <taxon>Timematidae</taxon>
        <taxon>Timema</taxon>
    </lineage>
</organism>
<evidence type="ECO:0000256" key="11">
    <source>
        <dbReference type="RuleBase" id="RU000506"/>
    </source>
</evidence>
<dbReference type="InterPro" id="IPR005849">
    <property type="entry name" value="GalP_Utransf_N"/>
</dbReference>
<keyword evidence="9 11" id="KW-0299">Galactose metabolism</keyword>
<dbReference type="NCBIfam" id="TIGR00209">
    <property type="entry name" value="galT_1"/>
    <property type="match status" value="1"/>
</dbReference>
<evidence type="ECO:0000256" key="6">
    <source>
        <dbReference type="ARBA" id="ARBA00022695"/>
    </source>
</evidence>
<dbReference type="GO" id="GO:0033499">
    <property type="term" value="P:galactose catabolic process via UDP-galactose, Leloir pathway"/>
    <property type="evidence" value="ECO:0007669"/>
    <property type="project" value="TreeGrafter"/>
</dbReference>
<comment type="similarity">
    <text evidence="4 11">Belongs to the galactose-1-phosphate uridylyltransferase type 1 family.</text>
</comment>
<evidence type="ECO:0000256" key="5">
    <source>
        <dbReference type="ARBA" id="ARBA00022679"/>
    </source>
</evidence>
<dbReference type="InterPro" id="IPR001937">
    <property type="entry name" value="GalP_UDPtransf1"/>
</dbReference>
<dbReference type="PANTHER" id="PTHR11943">
    <property type="entry name" value="GALACTOSE-1-PHOSPHATE URIDYLYLTRANSFERASE"/>
    <property type="match status" value="1"/>
</dbReference>
<dbReference type="Gene3D" id="3.30.428.10">
    <property type="entry name" value="HIT-like"/>
    <property type="match status" value="2"/>
</dbReference>
<evidence type="ECO:0000256" key="1">
    <source>
        <dbReference type="ARBA" id="ARBA00001107"/>
    </source>
</evidence>
<accession>A0A7R9J4R7</accession>
<sequence>MEFNRNDHSHQRYNPLKGEWVLVSPHRTKRPWSGQVEPPAEEEHPEFDPKNPLCPGVTRANGEVTPVYKSTCTFNNDFPALLKDVPSPPKSEDPLFQMGPAQGECRVICFHPKSNITLPLMTIDEIRAVIDRWVEETNSLGTKYLWVQIFENRGDIMGCSNPHPHCQIWASSFFPNEPRIKDFHQKEYFKEHGRPLLMDYVAKELEKKEDNSHWVFHGIYYPPLLRSATIKKFMVGYEMLAQGQRDLTQEQAAEKLRELPEFHYKLLAKEN</sequence>
<dbReference type="GO" id="GO:0008108">
    <property type="term" value="F:UDP-glucose:hexose-1-phosphate uridylyltransferase activity"/>
    <property type="evidence" value="ECO:0007669"/>
    <property type="project" value="UniProtKB-EC"/>
</dbReference>
<evidence type="ECO:0000256" key="10">
    <source>
        <dbReference type="ARBA" id="ARBA00023277"/>
    </source>
</evidence>
<feature type="domain" description="Galactose-1-phosphate uridyl transferase C-terminal" evidence="14">
    <location>
        <begin position="208"/>
        <end position="265"/>
    </location>
</feature>
<evidence type="ECO:0000256" key="2">
    <source>
        <dbReference type="ARBA" id="ARBA00001947"/>
    </source>
</evidence>
<feature type="region of interest" description="Disordered" evidence="12">
    <location>
        <begin position="28"/>
        <end position="54"/>
    </location>
</feature>
<keyword evidence="7 11" id="KW-0479">Metal-binding</keyword>
<keyword evidence="6 11" id="KW-0548">Nucleotidyltransferase</keyword>
<gene>
    <name evidence="15" type="ORF">TCMB3V08_LOCUS5220</name>
</gene>
<dbReference type="PANTHER" id="PTHR11943:SF1">
    <property type="entry name" value="GALACTOSE-1-PHOSPHATE URIDYLYLTRANSFERASE"/>
    <property type="match status" value="1"/>
</dbReference>
<dbReference type="EC" id="2.7.7.12" evidence="11"/>
<evidence type="ECO:0000256" key="9">
    <source>
        <dbReference type="ARBA" id="ARBA00023144"/>
    </source>
</evidence>
<comment type="pathway">
    <text evidence="3 11">Carbohydrate metabolism; galactose metabolism.</text>
</comment>
<protein>
    <recommendedName>
        <fullName evidence="11">Galactose-1-phosphate uridylyltransferase</fullName>
        <ecNumber evidence="11">2.7.7.12</ecNumber>
    </recommendedName>
</protein>
<dbReference type="PROSITE" id="PS00117">
    <property type="entry name" value="GAL_P_UDP_TRANSF_I"/>
    <property type="match status" value="1"/>
</dbReference>
<name>A0A7R9J4R7_TIMCA</name>
<dbReference type="FunFam" id="3.30.428.10:FF:000002">
    <property type="entry name" value="Galactose-1-phosphate uridylyltransferase"/>
    <property type="match status" value="1"/>
</dbReference>
<proteinExistence type="inferred from homology"/>
<dbReference type="Pfam" id="PF01087">
    <property type="entry name" value="GalP_UDP_transf"/>
    <property type="match status" value="1"/>
</dbReference>
<evidence type="ECO:0000256" key="3">
    <source>
        <dbReference type="ARBA" id="ARBA00004947"/>
    </source>
</evidence>
<comment type="catalytic activity">
    <reaction evidence="1 11">
        <text>alpha-D-galactose 1-phosphate + UDP-alpha-D-glucose = alpha-D-glucose 1-phosphate + UDP-alpha-D-galactose</text>
        <dbReference type="Rhea" id="RHEA:13989"/>
        <dbReference type="ChEBI" id="CHEBI:58336"/>
        <dbReference type="ChEBI" id="CHEBI:58601"/>
        <dbReference type="ChEBI" id="CHEBI:58885"/>
        <dbReference type="ChEBI" id="CHEBI:66914"/>
        <dbReference type="EC" id="2.7.7.12"/>
    </reaction>
</comment>
<evidence type="ECO:0000256" key="8">
    <source>
        <dbReference type="ARBA" id="ARBA00022833"/>
    </source>
</evidence>
<dbReference type="UniPathway" id="UPA00214"/>
<keyword evidence="8" id="KW-0862">Zinc</keyword>
<dbReference type="Pfam" id="PF02744">
    <property type="entry name" value="GalP_UDP_tr_C"/>
    <property type="match status" value="1"/>
</dbReference>
<dbReference type="AlphaFoldDB" id="A0A7R9J4R7"/>
<dbReference type="GO" id="GO:0008270">
    <property type="term" value="F:zinc ion binding"/>
    <property type="evidence" value="ECO:0007669"/>
    <property type="project" value="InterPro"/>
</dbReference>
<dbReference type="InterPro" id="IPR005850">
    <property type="entry name" value="GalP_Utransf_C"/>
</dbReference>
<evidence type="ECO:0000259" key="13">
    <source>
        <dbReference type="Pfam" id="PF01087"/>
    </source>
</evidence>
<reference evidence="15" key="1">
    <citation type="submission" date="2020-11" db="EMBL/GenBank/DDBJ databases">
        <authorList>
            <person name="Tran Van P."/>
        </authorList>
    </citation>
    <scope>NUCLEOTIDE SEQUENCE</scope>
</reference>
<dbReference type="EMBL" id="OE181112">
    <property type="protein sequence ID" value="CAD7572574.1"/>
    <property type="molecule type" value="Genomic_DNA"/>
</dbReference>
<keyword evidence="5 11" id="KW-0808">Transferase</keyword>
<dbReference type="InterPro" id="IPR019779">
    <property type="entry name" value="GalP_UDPtransf1_His-AS"/>
</dbReference>
<dbReference type="SUPFAM" id="SSF54197">
    <property type="entry name" value="HIT-like"/>
    <property type="match status" value="2"/>
</dbReference>
<evidence type="ECO:0000256" key="4">
    <source>
        <dbReference type="ARBA" id="ARBA00010951"/>
    </source>
</evidence>
<evidence type="ECO:0000256" key="12">
    <source>
        <dbReference type="SAM" id="MobiDB-lite"/>
    </source>
</evidence>
<comment type="cofactor">
    <cofactor evidence="2">
        <name>Zn(2+)</name>
        <dbReference type="ChEBI" id="CHEBI:29105"/>
    </cofactor>
</comment>
<evidence type="ECO:0000259" key="14">
    <source>
        <dbReference type="Pfam" id="PF02744"/>
    </source>
</evidence>
<dbReference type="GO" id="GO:0005737">
    <property type="term" value="C:cytoplasm"/>
    <property type="evidence" value="ECO:0007669"/>
    <property type="project" value="TreeGrafter"/>
</dbReference>